<keyword evidence="5" id="KW-0539">Nucleus</keyword>
<feature type="domain" description="BHLH" evidence="7">
    <location>
        <begin position="93"/>
        <end position="147"/>
    </location>
</feature>
<dbReference type="SUPFAM" id="SSF47459">
    <property type="entry name" value="HLH, helix-loop-helix DNA-binding domain"/>
    <property type="match status" value="1"/>
</dbReference>
<dbReference type="PANTHER" id="PTHR20937">
    <property type="entry name" value="IP14615P"/>
    <property type="match status" value="1"/>
</dbReference>
<evidence type="ECO:0000313" key="9">
    <source>
        <dbReference type="Proteomes" id="UP000694569"/>
    </source>
</evidence>
<proteinExistence type="predicted"/>
<dbReference type="GeneTree" id="ENSGT00530000063712"/>
<keyword evidence="3" id="KW-0238">DNA-binding</keyword>
<keyword evidence="1" id="KW-0217">Developmental protein</keyword>
<feature type="region of interest" description="Disordered" evidence="6">
    <location>
        <begin position="46"/>
        <end position="100"/>
    </location>
</feature>
<dbReference type="GO" id="GO:0003007">
    <property type="term" value="P:heart morphogenesis"/>
    <property type="evidence" value="ECO:0007669"/>
    <property type="project" value="TreeGrafter"/>
</dbReference>
<reference evidence="8" key="2">
    <citation type="submission" date="2025-09" db="UniProtKB">
        <authorList>
            <consortium name="Ensembl"/>
        </authorList>
    </citation>
    <scope>IDENTIFICATION</scope>
</reference>
<evidence type="ECO:0000259" key="7">
    <source>
        <dbReference type="PROSITE" id="PS50888"/>
    </source>
</evidence>
<sequence>FSVTHHILPKMPWPIDMDFAPAQLHFKDNIVSQDWKPQQQWSYPESEGYCSLSPASSTDSYNNHTGQSQMEMQQKRSKPFPPKRSQKKRGVCIQRESASEREKMRMRNLSTALQNVRRYLPPAVAPVGKNLTKIETLRLTIRYIAHLSECTSLQSITA</sequence>
<dbReference type="GO" id="GO:0001707">
    <property type="term" value="P:mesoderm formation"/>
    <property type="evidence" value="ECO:0007669"/>
    <property type="project" value="TreeGrafter"/>
</dbReference>
<feature type="compositionally biased region" description="Polar residues" evidence="6">
    <location>
        <begin position="53"/>
        <end position="72"/>
    </location>
</feature>
<dbReference type="PANTHER" id="PTHR20937:SF6">
    <property type="entry name" value="MESODERM POSTERIOR PROTEIN 1"/>
    <property type="match status" value="1"/>
</dbReference>
<dbReference type="SMART" id="SM00353">
    <property type="entry name" value="HLH"/>
    <property type="match status" value="1"/>
</dbReference>
<dbReference type="Proteomes" id="UP000694569">
    <property type="component" value="Unplaced"/>
</dbReference>
<keyword evidence="9" id="KW-1185">Reference proteome</keyword>
<dbReference type="GO" id="GO:0005634">
    <property type="term" value="C:nucleus"/>
    <property type="evidence" value="ECO:0007669"/>
    <property type="project" value="TreeGrafter"/>
</dbReference>
<dbReference type="GO" id="GO:0000981">
    <property type="term" value="F:DNA-binding transcription factor activity, RNA polymerase II-specific"/>
    <property type="evidence" value="ECO:0007669"/>
    <property type="project" value="TreeGrafter"/>
</dbReference>
<keyword evidence="2" id="KW-0805">Transcription regulation</keyword>
<evidence type="ECO:0000256" key="2">
    <source>
        <dbReference type="ARBA" id="ARBA00023015"/>
    </source>
</evidence>
<dbReference type="InterPro" id="IPR011598">
    <property type="entry name" value="bHLH_dom"/>
</dbReference>
<evidence type="ECO:0000256" key="5">
    <source>
        <dbReference type="ARBA" id="ARBA00023242"/>
    </source>
</evidence>
<dbReference type="AlphaFoldDB" id="A0A8C5M8L0"/>
<evidence type="ECO:0000256" key="4">
    <source>
        <dbReference type="ARBA" id="ARBA00023163"/>
    </source>
</evidence>
<dbReference type="InterPro" id="IPR036638">
    <property type="entry name" value="HLH_DNA-bd_sf"/>
</dbReference>
<dbReference type="GO" id="GO:0000978">
    <property type="term" value="F:RNA polymerase II cis-regulatory region sequence-specific DNA binding"/>
    <property type="evidence" value="ECO:0007669"/>
    <property type="project" value="TreeGrafter"/>
</dbReference>
<dbReference type="Ensembl" id="ENSLLET00000010975.1">
    <property type="protein sequence ID" value="ENSLLEP00000010563.1"/>
    <property type="gene ID" value="ENSLLEG00000006731.1"/>
</dbReference>
<dbReference type="Gene3D" id="4.10.280.10">
    <property type="entry name" value="Helix-loop-helix DNA-binding domain"/>
    <property type="match status" value="1"/>
</dbReference>
<name>A0A8C5M8L0_9ANUR</name>
<dbReference type="PROSITE" id="PS50888">
    <property type="entry name" value="BHLH"/>
    <property type="match status" value="1"/>
</dbReference>
<dbReference type="Pfam" id="PF00010">
    <property type="entry name" value="HLH"/>
    <property type="match status" value="1"/>
</dbReference>
<keyword evidence="4" id="KW-0804">Transcription</keyword>
<reference evidence="8" key="1">
    <citation type="submission" date="2025-08" db="UniProtKB">
        <authorList>
            <consortium name="Ensembl"/>
        </authorList>
    </citation>
    <scope>IDENTIFICATION</scope>
</reference>
<dbReference type="OrthoDB" id="9946827at2759"/>
<evidence type="ECO:0000256" key="1">
    <source>
        <dbReference type="ARBA" id="ARBA00022473"/>
    </source>
</evidence>
<accession>A0A8C5M8L0</accession>
<evidence type="ECO:0000313" key="8">
    <source>
        <dbReference type="Ensembl" id="ENSLLEP00000010563.1"/>
    </source>
</evidence>
<organism evidence="8 9">
    <name type="scientific">Leptobrachium leishanense</name>
    <name type="common">Leishan spiny toad</name>
    <dbReference type="NCBI Taxonomy" id="445787"/>
    <lineage>
        <taxon>Eukaryota</taxon>
        <taxon>Metazoa</taxon>
        <taxon>Chordata</taxon>
        <taxon>Craniata</taxon>
        <taxon>Vertebrata</taxon>
        <taxon>Euteleostomi</taxon>
        <taxon>Amphibia</taxon>
        <taxon>Batrachia</taxon>
        <taxon>Anura</taxon>
        <taxon>Pelobatoidea</taxon>
        <taxon>Megophryidae</taxon>
        <taxon>Leptobrachium</taxon>
    </lineage>
</organism>
<protein>
    <recommendedName>
        <fullName evidence="7">BHLH domain-containing protein</fullName>
    </recommendedName>
</protein>
<dbReference type="GO" id="GO:0032525">
    <property type="term" value="P:somite rostral/caudal axis specification"/>
    <property type="evidence" value="ECO:0007669"/>
    <property type="project" value="TreeGrafter"/>
</dbReference>
<evidence type="ECO:0000256" key="3">
    <source>
        <dbReference type="ARBA" id="ARBA00023125"/>
    </source>
</evidence>
<evidence type="ECO:0000256" key="6">
    <source>
        <dbReference type="SAM" id="MobiDB-lite"/>
    </source>
</evidence>
<dbReference type="InterPro" id="IPR040259">
    <property type="entry name" value="Mesogenin/MesP"/>
</dbReference>
<dbReference type="GO" id="GO:0046983">
    <property type="term" value="F:protein dimerization activity"/>
    <property type="evidence" value="ECO:0007669"/>
    <property type="project" value="InterPro"/>
</dbReference>